<reference evidence="2" key="1">
    <citation type="submission" date="2020-01" db="EMBL/GenBank/DDBJ databases">
        <authorList>
            <consortium name="DOE Joint Genome Institute"/>
            <person name="Haridas S."/>
            <person name="Albert R."/>
            <person name="Binder M."/>
            <person name="Bloem J."/>
            <person name="Labutti K."/>
            <person name="Salamov A."/>
            <person name="Andreopoulos B."/>
            <person name="Baker S.E."/>
            <person name="Barry K."/>
            <person name="Bills G."/>
            <person name="Bluhm B.H."/>
            <person name="Cannon C."/>
            <person name="Castanera R."/>
            <person name="Culley D.E."/>
            <person name="Daum C."/>
            <person name="Ezra D."/>
            <person name="Gonzalez J.B."/>
            <person name="Henrissat B."/>
            <person name="Kuo A."/>
            <person name="Liang C."/>
            <person name="Lipzen A."/>
            <person name="Lutzoni F."/>
            <person name="Magnuson J."/>
            <person name="Mondo S."/>
            <person name="Nolan M."/>
            <person name="Ohm R."/>
            <person name="Pangilinan J."/>
            <person name="Park H.-J."/>
            <person name="Ramirez L."/>
            <person name="Alfaro M."/>
            <person name="Sun H."/>
            <person name="Tritt A."/>
            <person name="Yoshinaga Y."/>
            <person name="Zwiers L.-H."/>
            <person name="Turgeon B.G."/>
            <person name="Goodwin S.B."/>
            <person name="Spatafora J.W."/>
            <person name="Crous P.W."/>
            <person name="Grigoriev I.V."/>
        </authorList>
    </citation>
    <scope>NUCLEOTIDE SEQUENCE</scope>
    <source>
        <strain evidence="2">P77</strain>
    </source>
</reference>
<evidence type="ECO:0000256" key="1">
    <source>
        <dbReference type="ARBA" id="ARBA00022679"/>
    </source>
</evidence>
<dbReference type="PANTHER" id="PTHR31642">
    <property type="entry name" value="TRICHOTHECENE 3-O-ACETYLTRANSFERASE"/>
    <property type="match status" value="1"/>
</dbReference>
<accession>A0A6A5KAM8</accession>
<name>A0A6A5KAM8_9PLEO</name>
<keyword evidence="1" id="KW-0808">Transferase</keyword>
<gene>
    <name evidence="2" type="ORF">BDW02DRAFT_620534</name>
</gene>
<dbReference type="InterPro" id="IPR050317">
    <property type="entry name" value="Plant_Fungal_Acyltransferase"/>
</dbReference>
<proteinExistence type="predicted"/>
<dbReference type="Gene3D" id="3.30.559.10">
    <property type="entry name" value="Chloramphenicol acetyltransferase-like domain"/>
    <property type="match status" value="2"/>
</dbReference>
<dbReference type="GO" id="GO:0044550">
    <property type="term" value="P:secondary metabolite biosynthetic process"/>
    <property type="evidence" value="ECO:0007669"/>
    <property type="project" value="TreeGrafter"/>
</dbReference>
<dbReference type="PANTHER" id="PTHR31642:SF310">
    <property type="entry name" value="FATTY ALCOHOL:CAFFEOYL-COA ACYLTRANSFERASE"/>
    <property type="match status" value="1"/>
</dbReference>
<dbReference type="Pfam" id="PF02458">
    <property type="entry name" value="Transferase"/>
    <property type="match status" value="2"/>
</dbReference>
<keyword evidence="3" id="KW-1185">Reference proteome</keyword>
<dbReference type="GO" id="GO:0016747">
    <property type="term" value="F:acyltransferase activity, transferring groups other than amino-acyl groups"/>
    <property type="evidence" value="ECO:0007669"/>
    <property type="project" value="TreeGrafter"/>
</dbReference>
<protein>
    <recommendedName>
        <fullName evidence="4">Trichothecene 3-O-acetyltransferas-like protein</fullName>
    </recommendedName>
</protein>
<dbReference type="OrthoDB" id="1862401at2759"/>
<sequence>MPLDLPLVLHRPWFLDTIASTTSRFTNMIVKSESSPARTKSFHLTCLDQNVVRVYIQTLCIFPFPNQNHAEAAIHALGTGLRLTLKKFPFLAGTLRLADRKTGKLALDYPIEVSDDDMNRMFRSKQIPFNETTFPHSYEQLKRDGMPPSAFKGDIFVPEDLANYVGVPRNGEGKIDFDKSDAPAMRVQAFFIPGGLVLSMYTNHSVSDFSGITAFWQNFSANVAMVSGGCLVVEHDTMSTSFVADEESLLRQAVDGQVKFPPNDGGADCYCDGTFEYPRTLPSETKCTQRLFVIPAARVHEYRELLRPRFPQETPPTICNVLAALVWTHVTRARADRLLKRGLTVTKAGIATDLRRRQHPPVPADYMGNMALFSQGTLNVSDLTAEDCVTMNTIVHVINEIKSTITDVNNDWISRHMTFFTLIERITDTEIALALTFGPDMYISSWLNFGADLNWGIPGTDVGRDTLAGRPEFIRRTYGPGDGGIIFLPRRRQTVSDAEAPFEILVRLSEEDMTRLLNEQGGLKDWADAVID</sequence>
<dbReference type="AlphaFoldDB" id="A0A6A5KAM8"/>
<evidence type="ECO:0000313" key="3">
    <source>
        <dbReference type="Proteomes" id="UP000800040"/>
    </source>
</evidence>
<organism evidence="2 3">
    <name type="scientific">Decorospora gaudefroyi</name>
    <dbReference type="NCBI Taxonomy" id="184978"/>
    <lineage>
        <taxon>Eukaryota</taxon>
        <taxon>Fungi</taxon>
        <taxon>Dikarya</taxon>
        <taxon>Ascomycota</taxon>
        <taxon>Pezizomycotina</taxon>
        <taxon>Dothideomycetes</taxon>
        <taxon>Pleosporomycetidae</taxon>
        <taxon>Pleosporales</taxon>
        <taxon>Pleosporineae</taxon>
        <taxon>Pleosporaceae</taxon>
        <taxon>Decorospora</taxon>
    </lineage>
</organism>
<evidence type="ECO:0000313" key="2">
    <source>
        <dbReference type="EMBL" id="KAF1834945.1"/>
    </source>
</evidence>
<dbReference type="EMBL" id="ML975294">
    <property type="protein sequence ID" value="KAF1834945.1"/>
    <property type="molecule type" value="Genomic_DNA"/>
</dbReference>
<dbReference type="InterPro" id="IPR023213">
    <property type="entry name" value="CAT-like_dom_sf"/>
</dbReference>
<evidence type="ECO:0008006" key="4">
    <source>
        <dbReference type="Google" id="ProtNLM"/>
    </source>
</evidence>
<dbReference type="Proteomes" id="UP000800040">
    <property type="component" value="Unassembled WGS sequence"/>
</dbReference>